<evidence type="ECO:0000313" key="4">
    <source>
        <dbReference type="EMBL" id="MDC3416840.1"/>
    </source>
</evidence>
<dbReference type="Pfam" id="PF00480">
    <property type="entry name" value="ROK"/>
    <property type="match status" value="1"/>
</dbReference>
<dbReference type="PROSITE" id="PS01125">
    <property type="entry name" value="ROK"/>
    <property type="match status" value="1"/>
</dbReference>
<dbReference type="RefSeq" id="WP_272445879.1">
    <property type="nucleotide sequence ID" value="NZ_JAMQKC010000005.1"/>
</dbReference>
<protein>
    <submittedName>
        <fullName evidence="4">ROK family transcriptional regulator</fullName>
    </submittedName>
</protein>
<dbReference type="InterPro" id="IPR043129">
    <property type="entry name" value="ATPase_NBD"/>
</dbReference>
<dbReference type="Gene3D" id="1.10.10.10">
    <property type="entry name" value="Winged helix-like DNA-binding domain superfamily/Winged helix DNA-binding domain"/>
    <property type="match status" value="1"/>
</dbReference>
<evidence type="ECO:0000256" key="1">
    <source>
        <dbReference type="ARBA" id="ARBA00002486"/>
    </source>
</evidence>
<dbReference type="CDD" id="cd24076">
    <property type="entry name" value="ASKHA_ATPase_ROK_BsXylR-like"/>
    <property type="match status" value="1"/>
</dbReference>
<keyword evidence="5" id="KW-1185">Reference proteome</keyword>
<dbReference type="PANTHER" id="PTHR18964">
    <property type="entry name" value="ROK (REPRESSOR, ORF, KINASE) FAMILY"/>
    <property type="match status" value="1"/>
</dbReference>
<dbReference type="AlphaFoldDB" id="A0A9X3WBV3"/>
<comment type="function">
    <text evidence="1">Transcriptional repressor of xylose-utilizing enzymes.</text>
</comment>
<dbReference type="InterPro" id="IPR036388">
    <property type="entry name" value="WH-like_DNA-bd_sf"/>
</dbReference>
<evidence type="ECO:0000313" key="5">
    <source>
        <dbReference type="Proteomes" id="UP001145069"/>
    </source>
</evidence>
<dbReference type="Proteomes" id="UP001145069">
    <property type="component" value="Unassembled WGS sequence"/>
</dbReference>
<comment type="similarity">
    <text evidence="2">Belongs to the ROK (NagC/XylR) family.</text>
</comment>
<organism evidence="4 5">
    <name type="scientific">Aquibacillus salsiterrae</name>
    <dbReference type="NCBI Taxonomy" id="2950439"/>
    <lineage>
        <taxon>Bacteria</taxon>
        <taxon>Bacillati</taxon>
        <taxon>Bacillota</taxon>
        <taxon>Bacilli</taxon>
        <taxon>Bacillales</taxon>
        <taxon>Bacillaceae</taxon>
        <taxon>Aquibacillus</taxon>
    </lineage>
</organism>
<evidence type="ECO:0000256" key="3">
    <source>
        <dbReference type="ARBA" id="ARBA00022629"/>
    </source>
</evidence>
<dbReference type="InterPro" id="IPR000600">
    <property type="entry name" value="ROK"/>
</dbReference>
<keyword evidence="3" id="KW-0119">Carbohydrate metabolism</keyword>
<accession>A0A9X3WBV3</accession>
<reference evidence="4" key="1">
    <citation type="submission" date="2022-06" db="EMBL/GenBank/DDBJ databases">
        <title>Aquibacillus sp. a new bacterium isolated from soil saline samples.</title>
        <authorList>
            <person name="Galisteo C."/>
            <person name="De La Haba R."/>
            <person name="Sanchez-Porro C."/>
            <person name="Ventosa A."/>
        </authorList>
    </citation>
    <scope>NUCLEOTIDE SEQUENCE</scope>
    <source>
        <strain evidence="4">3ASR75-54</strain>
    </source>
</reference>
<dbReference type="InterPro" id="IPR049874">
    <property type="entry name" value="ROK_cs"/>
</dbReference>
<sequence>MQRGSFQWMKSLNKSIILNKIRISGPISRAQIAKETKLTPPTVGSIVKELIEQTIVKESELGQSQGGRKPTMLMINHSEFYVIGIDVGPQTVEFILTDLVGDIKEVLVKPVLHHVTNQQFLELLKAGINELINQFIKLKDKIIGIGVAMHGVVDVEAGMSLYAPNLNLRHVPIKEELENTFDYVVKVENDARSMALGEAWFGGHEEEANMMVINIGTGVGAGLVIDGKLYHGEYDIAGEVGHMTIDINGQKCECGNYGCLQTIISGPAIAERARQAAKSRDSSVLFELVEGDLSEMTGEFVYQAALKHDQLALSIFEEVGGFIGIGLTNLIHIINPCKIIIGGGVANAEAFLLEPIRQTIRKRALTDRAKETEVVFSRLGEHATSLGAVALVLVELFKPNLSE</sequence>
<dbReference type="GO" id="GO:0042732">
    <property type="term" value="P:D-xylose metabolic process"/>
    <property type="evidence" value="ECO:0007669"/>
    <property type="project" value="UniProtKB-KW"/>
</dbReference>
<proteinExistence type="inferred from homology"/>
<comment type="caution">
    <text evidence="4">The sequence shown here is derived from an EMBL/GenBank/DDBJ whole genome shotgun (WGS) entry which is preliminary data.</text>
</comment>
<dbReference type="InterPro" id="IPR036390">
    <property type="entry name" value="WH_DNA-bd_sf"/>
</dbReference>
<dbReference type="SUPFAM" id="SSF46785">
    <property type="entry name" value="Winged helix' DNA-binding domain"/>
    <property type="match status" value="1"/>
</dbReference>
<evidence type="ECO:0000256" key="2">
    <source>
        <dbReference type="ARBA" id="ARBA00006479"/>
    </source>
</evidence>
<dbReference type="SUPFAM" id="SSF53067">
    <property type="entry name" value="Actin-like ATPase domain"/>
    <property type="match status" value="1"/>
</dbReference>
<gene>
    <name evidence="4" type="ORF">NC799_07895</name>
</gene>
<keyword evidence="3" id="KW-0859">Xylose metabolism</keyword>
<name>A0A9X3WBV3_9BACI</name>
<dbReference type="EMBL" id="JAMQKC010000005">
    <property type="protein sequence ID" value="MDC3416840.1"/>
    <property type="molecule type" value="Genomic_DNA"/>
</dbReference>
<dbReference type="Gene3D" id="3.30.420.40">
    <property type="match status" value="2"/>
</dbReference>
<dbReference type="PANTHER" id="PTHR18964:SF149">
    <property type="entry name" value="BIFUNCTIONAL UDP-N-ACETYLGLUCOSAMINE 2-EPIMERASE_N-ACETYLMANNOSAMINE KINASE"/>
    <property type="match status" value="1"/>
</dbReference>